<dbReference type="AlphaFoldDB" id="A0A366LSL3"/>
<keyword evidence="2" id="KW-0378">Hydrolase</keyword>
<dbReference type="SUPFAM" id="SSF55811">
    <property type="entry name" value="Nudix"/>
    <property type="match status" value="1"/>
</dbReference>
<keyword evidence="5" id="KW-1185">Reference proteome</keyword>
<dbReference type="RefSeq" id="WP_113983807.1">
    <property type="nucleotide sequence ID" value="NZ_QMEY01000014.1"/>
</dbReference>
<reference evidence="4 5" key="1">
    <citation type="submission" date="2018-06" db="EMBL/GenBank/DDBJ databases">
        <title>Sphaerisporangium craniellae sp. nov., isolated from a marine sponge in the South China Sea.</title>
        <authorList>
            <person name="Li L."/>
        </authorList>
    </citation>
    <scope>NUCLEOTIDE SEQUENCE [LARGE SCALE GENOMIC DNA]</scope>
    <source>
        <strain evidence="4 5">LHW63015</strain>
    </source>
</reference>
<evidence type="ECO:0000256" key="1">
    <source>
        <dbReference type="ARBA" id="ARBA00001946"/>
    </source>
</evidence>
<dbReference type="PANTHER" id="PTHR43046:SF14">
    <property type="entry name" value="MUTT_NUDIX FAMILY PROTEIN"/>
    <property type="match status" value="1"/>
</dbReference>
<dbReference type="PROSITE" id="PS51462">
    <property type="entry name" value="NUDIX"/>
    <property type="match status" value="1"/>
</dbReference>
<comment type="cofactor">
    <cofactor evidence="1">
        <name>Mg(2+)</name>
        <dbReference type="ChEBI" id="CHEBI:18420"/>
    </cofactor>
</comment>
<dbReference type="Gene3D" id="3.90.79.10">
    <property type="entry name" value="Nucleoside Triphosphate Pyrophosphohydrolase"/>
    <property type="match status" value="1"/>
</dbReference>
<evidence type="ECO:0000259" key="3">
    <source>
        <dbReference type="PROSITE" id="PS51462"/>
    </source>
</evidence>
<evidence type="ECO:0000313" key="5">
    <source>
        <dbReference type="Proteomes" id="UP000253303"/>
    </source>
</evidence>
<protein>
    <submittedName>
        <fullName evidence="4">DNA mismatch repair protein MutT</fullName>
    </submittedName>
</protein>
<accession>A0A366LSL3</accession>
<dbReference type="EMBL" id="QMEY01000014">
    <property type="protein sequence ID" value="RBQ16945.1"/>
    <property type="molecule type" value="Genomic_DNA"/>
</dbReference>
<gene>
    <name evidence="4" type="ORF">DP939_28250</name>
</gene>
<dbReference type="InterPro" id="IPR015797">
    <property type="entry name" value="NUDIX_hydrolase-like_dom_sf"/>
</dbReference>
<dbReference type="OrthoDB" id="21342at2"/>
<dbReference type="Proteomes" id="UP000253303">
    <property type="component" value="Unassembled WGS sequence"/>
</dbReference>
<sequence>MTDTALPAALDSHTLLVAAVIVHDTTAGHVLLLQRASEAKFAAGHWDLPVGKADKGEVITATAARELREETGLVADPGHLKVAGLIHGAWGVEAPNGFLTVVFVAHQWEGRPVNAEPHKHSRVMWVPVDEIPVPFVPTTRDALVNYLRGGPMVATEGF</sequence>
<dbReference type="GO" id="GO:0016787">
    <property type="term" value="F:hydrolase activity"/>
    <property type="evidence" value="ECO:0007669"/>
    <property type="project" value="UniProtKB-KW"/>
</dbReference>
<evidence type="ECO:0000256" key="2">
    <source>
        <dbReference type="ARBA" id="ARBA00022801"/>
    </source>
</evidence>
<dbReference type="Pfam" id="PF00293">
    <property type="entry name" value="NUDIX"/>
    <property type="match status" value="1"/>
</dbReference>
<name>A0A366LSL3_9ACTN</name>
<organism evidence="4 5">
    <name type="scientific">Spongiactinospora rosea</name>
    <dbReference type="NCBI Taxonomy" id="2248750"/>
    <lineage>
        <taxon>Bacteria</taxon>
        <taxon>Bacillati</taxon>
        <taxon>Actinomycetota</taxon>
        <taxon>Actinomycetes</taxon>
        <taxon>Streptosporangiales</taxon>
        <taxon>Streptosporangiaceae</taxon>
        <taxon>Spongiactinospora</taxon>
    </lineage>
</organism>
<feature type="domain" description="Nudix hydrolase" evidence="3">
    <location>
        <begin position="12"/>
        <end position="148"/>
    </location>
</feature>
<dbReference type="InterPro" id="IPR000086">
    <property type="entry name" value="NUDIX_hydrolase_dom"/>
</dbReference>
<dbReference type="PROSITE" id="PS00893">
    <property type="entry name" value="NUDIX_BOX"/>
    <property type="match status" value="1"/>
</dbReference>
<comment type="caution">
    <text evidence="4">The sequence shown here is derived from an EMBL/GenBank/DDBJ whole genome shotgun (WGS) entry which is preliminary data.</text>
</comment>
<evidence type="ECO:0000313" key="4">
    <source>
        <dbReference type="EMBL" id="RBQ16945.1"/>
    </source>
</evidence>
<dbReference type="InterPro" id="IPR020084">
    <property type="entry name" value="NUDIX_hydrolase_CS"/>
</dbReference>
<proteinExistence type="predicted"/>
<dbReference type="PANTHER" id="PTHR43046">
    <property type="entry name" value="GDP-MANNOSE MANNOSYL HYDROLASE"/>
    <property type="match status" value="1"/>
</dbReference>